<protein>
    <submittedName>
        <fullName evidence="1">Uncharacterized protein</fullName>
    </submittedName>
</protein>
<name>A0A848G0F7_9RHOO</name>
<proteinExistence type="predicted"/>
<sequence>MHAQAPFRGALQPCTREGVVRARSFDDPVVVAAQQGASMGFLRIIVAAVLS</sequence>
<dbReference type="EMBL" id="JABBGA010000001">
    <property type="protein sequence ID" value="NML24520.1"/>
    <property type="molecule type" value="Genomic_DNA"/>
</dbReference>
<keyword evidence="2" id="KW-1185">Reference proteome</keyword>
<reference evidence="1 2" key="1">
    <citation type="submission" date="2020-04" db="EMBL/GenBank/DDBJ databases">
        <title>Zoogloea sp. G-4-1-14 isolated from soil.</title>
        <authorList>
            <person name="Dahal R.H."/>
        </authorList>
    </citation>
    <scope>NUCLEOTIDE SEQUENCE [LARGE SCALE GENOMIC DNA]</scope>
    <source>
        <strain evidence="1 2">G-4-1-14</strain>
    </source>
</reference>
<dbReference type="Proteomes" id="UP000580043">
    <property type="component" value="Unassembled WGS sequence"/>
</dbReference>
<gene>
    <name evidence="1" type="ORF">HHL15_02090</name>
</gene>
<evidence type="ECO:0000313" key="2">
    <source>
        <dbReference type="Proteomes" id="UP000580043"/>
    </source>
</evidence>
<dbReference type="RefSeq" id="WP_169144142.1">
    <property type="nucleotide sequence ID" value="NZ_JABBGA010000001.1"/>
</dbReference>
<evidence type="ECO:0000313" key="1">
    <source>
        <dbReference type="EMBL" id="NML24520.1"/>
    </source>
</evidence>
<accession>A0A848G0F7</accession>
<dbReference type="AlphaFoldDB" id="A0A848G0F7"/>
<organism evidence="1 2">
    <name type="scientific">Zoogloea dura</name>
    <dbReference type="NCBI Taxonomy" id="2728840"/>
    <lineage>
        <taxon>Bacteria</taxon>
        <taxon>Pseudomonadati</taxon>
        <taxon>Pseudomonadota</taxon>
        <taxon>Betaproteobacteria</taxon>
        <taxon>Rhodocyclales</taxon>
        <taxon>Zoogloeaceae</taxon>
        <taxon>Zoogloea</taxon>
    </lineage>
</organism>
<comment type="caution">
    <text evidence="1">The sequence shown here is derived from an EMBL/GenBank/DDBJ whole genome shotgun (WGS) entry which is preliminary data.</text>
</comment>